<evidence type="ECO:0000256" key="1">
    <source>
        <dbReference type="ARBA" id="ARBA00004173"/>
    </source>
</evidence>
<gene>
    <name evidence="9" type="primary">DIABLO</name>
</gene>
<evidence type="ECO:0000256" key="8">
    <source>
        <dbReference type="SAM" id="MobiDB-lite"/>
    </source>
</evidence>
<keyword evidence="7" id="KW-0175">Coiled coil</keyword>
<dbReference type="PANTHER" id="PTHR32247:SF3">
    <property type="entry name" value="DIABLO IAP-BINDING MITOCHONDRIAL PROTEIN"/>
    <property type="match status" value="1"/>
</dbReference>
<dbReference type="InterPro" id="IPR015142">
    <property type="entry name" value="Smac_DIABLO"/>
</dbReference>
<comment type="similarity">
    <text evidence="6">Belongs to the Smac/DIABLO protein family.</text>
</comment>
<keyword evidence="2" id="KW-0053">Apoptosis</keyword>
<dbReference type="Ensembl" id="ENSNPET00000007709.1">
    <property type="protein sequence ID" value="ENSNPEP00000007517.1"/>
    <property type="gene ID" value="ENSNPEG00000005634.1"/>
</dbReference>
<dbReference type="Pfam" id="PF09057">
    <property type="entry name" value="Smac_DIABLO"/>
    <property type="match status" value="1"/>
</dbReference>
<dbReference type="InterPro" id="IPR009062">
    <property type="entry name" value="Smac/DIABLO-like_sf"/>
</dbReference>
<dbReference type="FunFam" id="1.20.58.70:FF:000012">
    <property type="entry name" value="diablo homolog, mitochondrial isoform X1"/>
    <property type="match status" value="1"/>
</dbReference>
<dbReference type="GO" id="GO:0005739">
    <property type="term" value="C:mitochondrion"/>
    <property type="evidence" value="ECO:0007669"/>
    <property type="project" value="UniProtKB-SubCell"/>
</dbReference>
<dbReference type="PANTHER" id="PTHR32247">
    <property type="entry name" value="DIABLO HOMOLOG, MITOCHONDRIAL"/>
    <property type="match status" value="1"/>
</dbReference>
<evidence type="ECO:0000256" key="4">
    <source>
        <dbReference type="ARBA" id="ARBA00023128"/>
    </source>
</evidence>
<dbReference type="SUPFAM" id="SSF46984">
    <property type="entry name" value="Smac/diablo"/>
    <property type="match status" value="1"/>
</dbReference>
<feature type="coiled-coil region" evidence="7">
    <location>
        <begin position="487"/>
        <end position="514"/>
    </location>
</feature>
<keyword evidence="4" id="KW-0496">Mitochondrion</keyword>
<evidence type="ECO:0000256" key="6">
    <source>
        <dbReference type="ARBA" id="ARBA00046319"/>
    </source>
</evidence>
<comment type="subcellular location">
    <subcellularLocation>
        <location evidence="1">Mitochondrion</location>
    </subcellularLocation>
</comment>
<evidence type="ECO:0000313" key="10">
    <source>
        <dbReference type="Proteomes" id="UP000694420"/>
    </source>
</evidence>
<accession>A0A8C6Z6T2</accession>
<dbReference type="Gene3D" id="1.20.58.70">
    <property type="match status" value="1"/>
</dbReference>
<keyword evidence="3" id="KW-0809">Transit peptide</keyword>
<evidence type="ECO:0000256" key="7">
    <source>
        <dbReference type="SAM" id="Coils"/>
    </source>
</evidence>
<feature type="compositionally biased region" description="Basic residues" evidence="8">
    <location>
        <begin position="69"/>
        <end position="78"/>
    </location>
</feature>
<name>A0A8C6Z6T2_NOTPE</name>
<evidence type="ECO:0000256" key="2">
    <source>
        <dbReference type="ARBA" id="ARBA00022703"/>
    </source>
</evidence>
<protein>
    <recommendedName>
        <fullName evidence="5">Direct IAP-binding protein with low pI</fullName>
    </recommendedName>
</protein>
<feature type="region of interest" description="Disordered" evidence="8">
    <location>
        <begin position="48"/>
        <end position="129"/>
    </location>
</feature>
<reference evidence="9" key="2">
    <citation type="submission" date="2025-09" db="UniProtKB">
        <authorList>
            <consortium name="Ensembl"/>
        </authorList>
    </citation>
    <scope>IDENTIFICATION</scope>
</reference>
<proteinExistence type="inferred from homology"/>
<sequence>MRWRVPEGGRREGKGAFALLAALSRARSAAAVSAAAVTPTAVTPTAATPTAVTSRAVTPTAARAASRPPHAHAPRQRARALPPPPPRRVTSGAPLPAARWRRAAAGSAAAAGSSGRAGGAGSPGRARSARGLARDLARAAARARLACAQGAVAPAAAATRAARNKGKQPVFFVKIPTRTGVRPALGARFPLGTVAERAGTRATLAVNKPQCRRPQVSPSYCLLACTVSKHGFLAGFSRELKSCWYQRGQDNAPLHVHKLLHLFFLAVIFRHCNRFQNKLILCNAAALRRPAGDQDLGALFFFNTYFPPHTGYVFAFSCLCRHSFPVLSRSSRRCLSGCSGRWQQLVGAGLGAALCAVPVIEKQNSVSLSNDALIKRAVSLVTDSTSTLLSQTTYALIEALTEYTKAVYTLVSLYKQYANLLGKMNSDEVDAVWQVVIGARVEVTTKQQEYLRLESSWMTALRLSEMAAEAAYQTGADQASVTARSHIQLVKSQVQEVRQLSQKAETKLAEAQTEELIKAQGDQSSLPQCILGNTEAGDDPYLRED</sequence>
<dbReference type="Proteomes" id="UP000694420">
    <property type="component" value="Unplaced"/>
</dbReference>
<keyword evidence="10" id="KW-1185">Reference proteome</keyword>
<feature type="compositionally biased region" description="Low complexity" evidence="8">
    <location>
        <begin position="48"/>
        <end position="68"/>
    </location>
</feature>
<dbReference type="GO" id="GO:0051402">
    <property type="term" value="P:neuron apoptotic process"/>
    <property type="evidence" value="ECO:0007669"/>
    <property type="project" value="TreeGrafter"/>
</dbReference>
<evidence type="ECO:0000256" key="5">
    <source>
        <dbReference type="ARBA" id="ARBA00033049"/>
    </source>
</evidence>
<dbReference type="GO" id="GO:0043065">
    <property type="term" value="P:positive regulation of apoptotic process"/>
    <property type="evidence" value="ECO:0007669"/>
    <property type="project" value="UniProtKB-ARBA"/>
</dbReference>
<reference evidence="9" key="1">
    <citation type="submission" date="2025-08" db="UniProtKB">
        <authorList>
            <consortium name="Ensembl"/>
        </authorList>
    </citation>
    <scope>IDENTIFICATION</scope>
</reference>
<evidence type="ECO:0000313" key="9">
    <source>
        <dbReference type="Ensembl" id="ENSNPEP00000007517.1"/>
    </source>
</evidence>
<evidence type="ECO:0000256" key="3">
    <source>
        <dbReference type="ARBA" id="ARBA00022946"/>
    </source>
</evidence>
<organism evidence="9 10">
    <name type="scientific">Nothoprocta perdicaria</name>
    <name type="common">Chilean tinamou</name>
    <name type="synonym">Crypturus perdicarius</name>
    <dbReference type="NCBI Taxonomy" id="30464"/>
    <lineage>
        <taxon>Eukaryota</taxon>
        <taxon>Metazoa</taxon>
        <taxon>Chordata</taxon>
        <taxon>Craniata</taxon>
        <taxon>Vertebrata</taxon>
        <taxon>Euteleostomi</taxon>
        <taxon>Archelosauria</taxon>
        <taxon>Archosauria</taxon>
        <taxon>Dinosauria</taxon>
        <taxon>Saurischia</taxon>
        <taxon>Theropoda</taxon>
        <taxon>Coelurosauria</taxon>
        <taxon>Aves</taxon>
        <taxon>Palaeognathae</taxon>
        <taxon>Tinamiformes</taxon>
        <taxon>Tinamidae</taxon>
        <taxon>Nothoprocta</taxon>
    </lineage>
</organism>
<dbReference type="AlphaFoldDB" id="A0A8C6Z6T2"/>
<feature type="compositionally biased region" description="Low complexity" evidence="8">
    <location>
        <begin position="88"/>
        <end position="114"/>
    </location>
</feature>
<dbReference type="GO" id="GO:0008631">
    <property type="term" value="P:intrinsic apoptotic signaling pathway in response to oxidative stress"/>
    <property type="evidence" value="ECO:0007669"/>
    <property type="project" value="TreeGrafter"/>
</dbReference>